<evidence type="ECO:0000256" key="1">
    <source>
        <dbReference type="ARBA" id="ARBA00010403"/>
    </source>
</evidence>
<evidence type="ECO:0000259" key="3">
    <source>
        <dbReference type="Pfam" id="PF01968"/>
    </source>
</evidence>
<dbReference type="Pfam" id="PF05378">
    <property type="entry name" value="Hydant_A_N"/>
    <property type="match status" value="1"/>
</dbReference>
<dbReference type="GO" id="GO:0006749">
    <property type="term" value="P:glutathione metabolic process"/>
    <property type="evidence" value="ECO:0007669"/>
    <property type="project" value="TreeGrafter"/>
</dbReference>
<organism evidence="6 7">
    <name type="scientific">Phenylobacterium glaciei</name>
    <dbReference type="NCBI Taxonomy" id="2803784"/>
    <lineage>
        <taxon>Bacteria</taxon>
        <taxon>Pseudomonadati</taxon>
        <taxon>Pseudomonadota</taxon>
        <taxon>Alphaproteobacteria</taxon>
        <taxon>Caulobacterales</taxon>
        <taxon>Caulobacteraceae</taxon>
        <taxon>Phenylobacterium</taxon>
    </lineage>
</organism>
<dbReference type="GO" id="GO:0005829">
    <property type="term" value="C:cytosol"/>
    <property type="evidence" value="ECO:0007669"/>
    <property type="project" value="TreeGrafter"/>
</dbReference>
<evidence type="ECO:0000259" key="5">
    <source>
        <dbReference type="Pfam" id="PF05378"/>
    </source>
</evidence>
<feature type="domain" description="Hydantoinase B/oxoprolinase" evidence="4">
    <location>
        <begin position="691"/>
        <end position="1196"/>
    </location>
</feature>
<evidence type="ECO:0000259" key="4">
    <source>
        <dbReference type="Pfam" id="PF02538"/>
    </source>
</evidence>
<evidence type="ECO:0000256" key="2">
    <source>
        <dbReference type="SAM" id="MobiDB-lite"/>
    </source>
</evidence>
<dbReference type="InterPro" id="IPR008040">
    <property type="entry name" value="Hydant_A_N"/>
</dbReference>
<dbReference type="RefSeq" id="WP_215341503.1">
    <property type="nucleotide sequence ID" value="NZ_JAGSGD010000001.1"/>
</dbReference>
<dbReference type="AlphaFoldDB" id="A0A941HWD8"/>
<name>A0A941HWD8_9CAUL</name>
<feature type="domain" description="Hydantoinase/oxoprolinase N-terminal" evidence="5">
    <location>
        <begin position="7"/>
        <end position="183"/>
    </location>
</feature>
<evidence type="ECO:0000313" key="7">
    <source>
        <dbReference type="Proteomes" id="UP000622580"/>
    </source>
</evidence>
<reference evidence="6" key="1">
    <citation type="submission" date="2021-04" db="EMBL/GenBank/DDBJ databases">
        <title>Draft genome assembly of strain Phenylobacterium sp. 20VBR1 using MiniION and Illumina platforms.</title>
        <authorList>
            <person name="Thomas F.A."/>
            <person name="Krishnan K.P."/>
            <person name="Sinha R.K."/>
        </authorList>
    </citation>
    <scope>NUCLEOTIDE SEQUENCE</scope>
    <source>
        <strain evidence="6">20VBR1</strain>
    </source>
</reference>
<accession>A0A941HWD8</accession>
<keyword evidence="7" id="KW-1185">Reference proteome</keyword>
<comment type="similarity">
    <text evidence="1">Belongs to the oxoprolinase family.</text>
</comment>
<dbReference type="InterPro" id="IPR003692">
    <property type="entry name" value="Hydantoinase_B"/>
</dbReference>
<protein>
    <submittedName>
        <fullName evidence="6">Hydantoinase B/oxoprolinase family protein</fullName>
    </submittedName>
</protein>
<proteinExistence type="inferred from homology"/>
<dbReference type="PANTHER" id="PTHR11365:SF23">
    <property type="entry name" value="HYPOTHETICAL 5-OXOPROLINASE (EUROFUNG)-RELATED"/>
    <property type="match status" value="1"/>
</dbReference>
<dbReference type="GO" id="GO:0017168">
    <property type="term" value="F:5-oxoprolinase (ATP-hydrolyzing) activity"/>
    <property type="evidence" value="ECO:0007669"/>
    <property type="project" value="TreeGrafter"/>
</dbReference>
<dbReference type="PANTHER" id="PTHR11365">
    <property type="entry name" value="5-OXOPROLINASE RELATED"/>
    <property type="match status" value="1"/>
</dbReference>
<dbReference type="InterPro" id="IPR045079">
    <property type="entry name" value="Oxoprolinase-like"/>
</dbReference>
<dbReference type="EMBL" id="JAGSGD010000001">
    <property type="protein sequence ID" value="MBR7620779.1"/>
    <property type="molecule type" value="Genomic_DNA"/>
</dbReference>
<comment type="caution">
    <text evidence="6">The sequence shown here is derived from an EMBL/GenBank/DDBJ whole genome shotgun (WGS) entry which is preliminary data.</text>
</comment>
<evidence type="ECO:0000313" key="6">
    <source>
        <dbReference type="EMBL" id="MBR7620779.1"/>
    </source>
</evidence>
<sequence>MDRLWSFWIDRGGTFTDVIGRASDGEEVSRKLLSSSPAYEDAAVEAMRRVLGAGPGSRFPAERVEAIKMGTTVATNALLERRGAKTLFVATQGFADALMIGDQSRPDLFALNIVRPEPLYSGVVEARERLAADGAVVETLDRDDLAAKLKAAVAQGYTAAAIAFLHADLNPAHEVAAGDLARAAGFEFVALSHEVSPLPRYIPRAETTVADAYLTPVLRAYVEKVAGAVPGAPLYFMTSAGGLVRASAFRGRDAVVSGPAGGVVGVANTADAARAEQALGFDMGGTSTDVCRYAGRLERRDTATIAGVKLRSPMLDVETVAAGGGSILFFDGLRARVGPHSAGANPGPAAYGRGGPATVTDANLVLGRLDPRFFPAIFGPTADAPLDVDAARARLAELAEAMGAASVEAAAEGFVAIAVEQTAQAVRRISTERGFDPRGHALVAFGGAAGQVGCQVAQALGVDEVLCPRYGSVLSAWGIGQARVTALKQAGLDATLDDAGLARAATLLEGVEAEARQALADQGADDGQLTRTLRLRYDDADAELPTALGPLAEVKAAFETAHRRLFGFVEPDRTIIIASVEAEAIQDTAHPCASGDPGGLSKRAEPSEKSLGPRFRGDERIEMFAHGEATPAPIVAAETLTTLDGPALIVRPDTQIALPLGWRATAEEGGLIRLTRAGGVQLRAIALDRPDPVTLELFNRRFMGVAEAMGAALERTAHSVNIKERLDFSCALFDADGGLVANAPHMPVHLGSMGASVRAVRDRHPTLAPGDAFALNNPYAGGTHLPDITVVMPVFMPGSQTAAFYVAARGHHADVGGVQPGSMPPFSRTIDEEGVMLDAIPIMRGGGFLEADARIALGAGRWPSRAPDRNIADLKAQIAACQAGASAVAGMIEGFGGDVVAAYMTFVQRNATASVRRAIGRLSNGEARVPMDGGGQIVVVTTVDAVAGEATLDFRQSADQLPSNFNAPSAIVDAAALYVFRTLVDDDIPLNSGCLAPLNILTRPGSMLAPAPPAAVVAGNVETSQHVVDALYAALGVMANAQGSMNNFTFGDETRQYYETLCGGAGATADADGASAVHTHMTNSRLTDPEILERRFPVRVETYAIREGSGGDGAHRGGDGAVRRVRFLAPMEAALLSTRRDHAPQGIAGGGPALMGEQRLISADGAVKELPGCFSVTVQLGDVIEIKTPGGGGFGSRAAS</sequence>
<dbReference type="Proteomes" id="UP000622580">
    <property type="component" value="Unassembled WGS sequence"/>
</dbReference>
<dbReference type="InterPro" id="IPR002821">
    <property type="entry name" value="Hydantoinase_A"/>
</dbReference>
<dbReference type="Pfam" id="PF01968">
    <property type="entry name" value="Hydantoinase_A"/>
    <property type="match status" value="1"/>
</dbReference>
<feature type="domain" description="Hydantoinase A/oxoprolinase" evidence="3">
    <location>
        <begin position="204"/>
        <end position="486"/>
    </location>
</feature>
<dbReference type="Pfam" id="PF02538">
    <property type="entry name" value="Hydantoinase_B"/>
    <property type="match status" value="1"/>
</dbReference>
<gene>
    <name evidence="6" type="ORF">JKL49_15400</name>
</gene>
<feature type="region of interest" description="Disordered" evidence="2">
    <location>
        <begin position="588"/>
        <end position="614"/>
    </location>
</feature>